<dbReference type="PANTHER" id="PTHR43384">
    <property type="entry name" value="SEPTUM SITE-DETERMINING PROTEIN MIND HOMOLOG, CHLOROPLASTIC-RELATED"/>
    <property type="match status" value="1"/>
</dbReference>
<sequence length="270" mass="28525">MKIAVSGKGGVGKTSITAWLGDYLARRGEKVWLVDADTALSLGQASGLARADLPEALTQRAALIEERIRPAGKGGMMDLDPHVSDLPEALSAPLPVVGEGAKTAGDKRLLVMGPLTSAGGGCACESNALLKALLAHLVLDRREWVLVDMEAGVEHLGRGTVAHVDALLVVSEPSMRSLETAAEVARMAGDLGLHRQVLVLNKATPDQVADLPPIADLPQQRISMPDLEPLRARQLRSGSVLGLGDETEKMLDNFCASLLQKIESESVQRG</sequence>
<reference evidence="4" key="1">
    <citation type="submission" date="2016-04" db="EMBL/GenBank/DDBJ databases">
        <authorList>
            <person name="Evans L.H."/>
            <person name="Alamgir A."/>
            <person name="Owens N."/>
            <person name="Weber N.D."/>
            <person name="Virtaneva K."/>
            <person name="Barbian K."/>
            <person name="Babar A."/>
            <person name="Rosenke K."/>
        </authorList>
    </citation>
    <scope>NUCLEOTIDE SEQUENCE</scope>
    <source>
        <strain evidence="4">92-2</strain>
    </source>
</reference>
<evidence type="ECO:0000256" key="2">
    <source>
        <dbReference type="ARBA" id="ARBA00022840"/>
    </source>
</evidence>
<dbReference type="GO" id="GO:0009898">
    <property type="term" value="C:cytoplasmic side of plasma membrane"/>
    <property type="evidence" value="ECO:0007669"/>
    <property type="project" value="TreeGrafter"/>
</dbReference>
<dbReference type="RefSeq" id="WP_227119218.1">
    <property type="nucleotide sequence ID" value="NZ_LT598928.1"/>
</dbReference>
<evidence type="ECO:0000259" key="3">
    <source>
        <dbReference type="Pfam" id="PF01656"/>
    </source>
</evidence>
<dbReference type="GO" id="GO:0005524">
    <property type="term" value="F:ATP binding"/>
    <property type="evidence" value="ECO:0007669"/>
    <property type="project" value="UniProtKB-KW"/>
</dbReference>
<dbReference type="GO" id="GO:0051782">
    <property type="term" value="P:negative regulation of cell division"/>
    <property type="evidence" value="ECO:0007669"/>
    <property type="project" value="TreeGrafter"/>
</dbReference>
<dbReference type="EMBL" id="FLUP01000002">
    <property type="protein sequence ID" value="SBW11425.1"/>
    <property type="molecule type" value="Genomic_DNA"/>
</dbReference>
<feature type="domain" description="CobQ/CobB/MinD/ParA nucleotide binding" evidence="3">
    <location>
        <begin position="3"/>
        <end position="206"/>
    </location>
</feature>
<dbReference type="GO" id="GO:0005829">
    <property type="term" value="C:cytosol"/>
    <property type="evidence" value="ECO:0007669"/>
    <property type="project" value="TreeGrafter"/>
</dbReference>
<keyword evidence="1" id="KW-0547">Nucleotide-binding</keyword>
<protein>
    <submittedName>
        <fullName evidence="4">Cobyrinic acid ac-diamide synthase</fullName>
    </submittedName>
</protein>
<organism evidence="4">
    <name type="scientific">uncultured Desulfovibrio sp</name>
    <dbReference type="NCBI Taxonomy" id="167968"/>
    <lineage>
        <taxon>Bacteria</taxon>
        <taxon>Pseudomonadati</taxon>
        <taxon>Thermodesulfobacteriota</taxon>
        <taxon>Desulfovibrionia</taxon>
        <taxon>Desulfovibrionales</taxon>
        <taxon>Desulfovibrionaceae</taxon>
        <taxon>Desulfovibrio</taxon>
        <taxon>environmental samples</taxon>
    </lineage>
</organism>
<dbReference type="GO" id="GO:0016887">
    <property type="term" value="F:ATP hydrolysis activity"/>
    <property type="evidence" value="ECO:0007669"/>
    <property type="project" value="TreeGrafter"/>
</dbReference>
<dbReference type="Pfam" id="PF01656">
    <property type="entry name" value="CbiA"/>
    <property type="match status" value="1"/>
</dbReference>
<keyword evidence="2" id="KW-0067">ATP-binding</keyword>
<dbReference type="InterPro" id="IPR050625">
    <property type="entry name" value="ParA/MinD_ATPase"/>
</dbReference>
<proteinExistence type="predicted"/>
<dbReference type="PANTHER" id="PTHR43384:SF6">
    <property type="entry name" value="SEPTUM SITE-DETERMINING PROTEIN MIND HOMOLOG, CHLOROPLASTIC"/>
    <property type="match status" value="1"/>
</dbReference>
<accession>A0A212KIM9</accession>
<evidence type="ECO:0000313" key="4">
    <source>
        <dbReference type="EMBL" id="SBW11425.1"/>
    </source>
</evidence>
<dbReference type="InterPro" id="IPR002586">
    <property type="entry name" value="CobQ/CobB/MinD/ParA_Nub-bd_dom"/>
</dbReference>
<dbReference type="AlphaFoldDB" id="A0A212KIM9"/>
<evidence type="ECO:0000256" key="1">
    <source>
        <dbReference type="ARBA" id="ARBA00022741"/>
    </source>
</evidence>
<name>A0A212KIM9_9BACT</name>
<dbReference type="SUPFAM" id="SSF52540">
    <property type="entry name" value="P-loop containing nucleoside triphosphate hydrolases"/>
    <property type="match status" value="1"/>
</dbReference>
<dbReference type="Gene3D" id="3.40.50.300">
    <property type="entry name" value="P-loop containing nucleotide triphosphate hydrolases"/>
    <property type="match status" value="1"/>
</dbReference>
<dbReference type="InterPro" id="IPR027417">
    <property type="entry name" value="P-loop_NTPase"/>
</dbReference>
<gene>
    <name evidence="4" type="ORF">KM92DES2_20066</name>
</gene>